<dbReference type="InterPro" id="IPR012349">
    <property type="entry name" value="Split_barrel_FMN-bd"/>
</dbReference>
<dbReference type="Gene3D" id="2.30.110.10">
    <property type="entry name" value="Electron Transport, Fmn-binding Protein, Chain A"/>
    <property type="match status" value="1"/>
</dbReference>
<name>A0ABW0JJI3_9GAMM</name>
<dbReference type="Pfam" id="PF01613">
    <property type="entry name" value="Flavin_Reduct"/>
    <property type="match status" value="1"/>
</dbReference>
<proteinExistence type="predicted"/>
<accession>A0ABW0JJI3</accession>
<evidence type="ECO:0000313" key="2">
    <source>
        <dbReference type="EMBL" id="MFC5436129.1"/>
    </source>
</evidence>
<feature type="domain" description="Flavin reductase like" evidence="1">
    <location>
        <begin position="141"/>
        <end position="267"/>
    </location>
</feature>
<comment type="caution">
    <text evidence="2">The sequence shown here is derived from an EMBL/GenBank/DDBJ whole genome shotgun (WGS) entry which is preliminary data.</text>
</comment>
<organism evidence="2 3">
    <name type="scientific">Rhodanobacter umsongensis</name>
    <dbReference type="NCBI Taxonomy" id="633153"/>
    <lineage>
        <taxon>Bacteria</taxon>
        <taxon>Pseudomonadati</taxon>
        <taxon>Pseudomonadota</taxon>
        <taxon>Gammaproteobacteria</taxon>
        <taxon>Lysobacterales</taxon>
        <taxon>Rhodanobacteraceae</taxon>
        <taxon>Rhodanobacter</taxon>
    </lineage>
</organism>
<dbReference type="Proteomes" id="UP001596013">
    <property type="component" value="Unassembled WGS sequence"/>
</dbReference>
<dbReference type="SUPFAM" id="SSF50475">
    <property type="entry name" value="FMN-binding split barrel"/>
    <property type="match status" value="1"/>
</dbReference>
<gene>
    <name evidence="2" type="ORF">ACFPME_06135</name>
</gene>
<evidence type="ECO:0000259" key="1">
    <source>
        <dbReference type="Pfam" id="PF01613"/>
    </source>
</evidence>
<reference evidence="3" key="1">
    <citation type="journal article" date="2019" name="Int. J. Syst. Evol. Microbiol.">
        <title>The Global Catalogue of Microorganisms (GCM) 10K type strain sequencing project: providing services to taxonomists for standard genome sequencing and annotation.</title>
        <authorList>
            <consortium name="The Broad Institute Genomics Platform"/>
            <consortium name="The Broad Institute Genome Sequencing Center for Infectious Disease"/>
            <person name="Wu L."/>
            <person name="Ma J."/>
        </authorList>
    </citation>
    <scope>NUCLEOTIDE SEQUENCE [LARGE SCALE GENOMIC DNA]</scope>
    <source>
        <strain evidence="3">JCM 17130</strain>
    </source>
</reference>
<keyword evidence="3" id="KW-1185">Reference proteome</keyword>
<dbReference type="EMBL" id="JBHSMK010000003">
    <property type="protein sequence ID" value="MFC5436129.1"/>
    <property type="molecule type" value="Genomic_DNA"/>
</dbReference>
<dbReference type="InterPro" id="IPR002563">
    <property type="entry name" value="Flavin_Rdtase-like_dom"/>
</dbReference>
<dbReference type="RefSeq" id="WP_377303655.1">
    <property type="nucleotide sequence ID" value="NZ_JBHSMK010000003.1"/>
</dbReference>
<sequence length="298" mass="32919">MRPLPQWSTVAVAPPQAVVTATLRWAGKSADVTAGHTVASLKPLAIATDLDAGQRPLLEYRDSATARLLGVLQLARAAPATTEDPSVVLYHVEAGEHRCLRWPRRPWNAWLQNRLMSKNQSSPHSALAPSAVQQLMIAYLCPRPVVLVSVDAPGHRNIFPMDLIGPLERSGLFSLALRSTNVSVQVMCDVRRVALSSMPATMKEVVYKLSEHHKQPLLDWDELPFPARLSREFGIPVAAAALRIRELAVVHSQEVGSHRLFLCRIVSDEGLADGVQLHHTAGFHQAYRRRQGMPFTEI</sequence>
<protein>
    <submittedName>
        <fullName evidence="2">Flavin reductase</fullName>
    </submittedName>
</protein>
<evidence type="ECO:0000313" key="3">
    <source>
        <dbReference type="Proteomes" id="UP001596013"/>
    </source>
</evidence>